<organism evidence="1 2">
    <name type="scientific">Cyanomargarita calcarea GSE-NOS-MK-12-04C</name>
    <dbReference type="NCBI Taxonomy" id="2839659"/>
    <lineage>
        <taxon>Bacteria</taxon>
        <taxon>Bacillati</taxon>
        <taxon>Cyanobacteriota</taxon>
        <taxon>Cyanophyceae</taxon>
        <taxon>Nostocales</taxon>
        <taxon>Cyanomargaritaceae</taxon>
        <taxon>Cyanomargarita</taxon>
    </lineage>
</organism>
<dbReference type="EMBL" id="JAHHGZ010000014">
    <property type="protein sequence ID" value="MBW4668620.1"/>
    <property type="molecule type" value="Genomic_DNA"/>
</dbReference>
<dbReference type="Proteomes" id="UP000729701">
    <property type="component" value="Unassembled WGS sequence"/>
</dbReference>
<proteinExistence type="predicted"/>
<reference evidence="1" key="2">
    <citation type="journal article" date="2022" name="Microbiol. Resour. Announc.">
        <title>Metagenome Sequencing to Explore Phylogenomics of Terrestrial Cyanobacteria.</title>
        <authorList>
            <person name="Ward R.D."/>
            <person name="Stajich J.E."/>
            <person name="Johansen J.R."/>
            <person name="Huntemann M."/>
            <person name="Clum A."/>
            <person name="Foster B."/>
            <person name="Foster B."/>
            <person name="Roux S."/>
            <person name="Palaniappan K."/>
            <person name="Varghese N."/>
            <person name="Mukherjee S."/>
            <person name="Reddy T.B.K."/>
            <person name="Daum C."/>
            <person name="Copeland A."/>
            <person name="Chen I.A."/>
            <person name="Ivanova N.N."/>
            <person name="Kyrpides N.C."/>
            <person name="Shapiro N."/>
            <person name="Eloe-Fadrosh E.A."/>
            <person name="Pietrasiak N."/>
        </authorList>
    </citation>
    <scope>NUCLEOTIDE SEQUENCE</scope>
    <source>
        <strain evidence="1">GSE-NOS-MK-12-04C</strain>
    </source>
</reference>
<accession>A0A951QQ11</accession>
<reference evidence="1" key="1">
    <citation type="submission" date="2021-05" db="EMBL/GenBank/DDBJ databases">
        <authorList>
            <person name="Pietrasiak N."/>
            <person name="Ward R."/>
            <person name="Stajich J.E."/>
            <person name="Kurbessoian T."/>
        </authorList>
    </citation>
    <scope>NUCLEOTIDE SEQUENCE</scope>
    <source>
        <strain evidence="1">GSE-NOS-MK-12-04C</strain>
    </source>
</reference>
<gene>
    <name evidence="1" type="ORF">KME60_14635</name>
</gene>
<evidence type="ECO:0000313" key="2">
    <source>
        <dbReference type="Proteomes" id="UP000729701"/>
    </source>
</evidence>
<comment type="caution">
    <text evidence="1">The sequence shown here is derived from an EMBL/GenBank/DDBJ whole genome shotgun (WGS) entry which is preliminary data.</text>
</comment>
<protein>
    <submittedName>
        <fullName evidence="1">Uncharacterized protein</fullName>
    </submittedName>
</protein>
<evidence type="ECO:0000313" key="1">
    <source>
        <dbReference type="EMBL" id="MBW4668620.1"/>
    </source>
</evidence>
<name>A0A951QQ11_9CYAN</name>
<sequence length="75" mass="8524">MSRYERGWHYPEVLGEPSPEELSWIGKLSQHYGSWLTPDSFSRIPDITPSPWKGGAIDTTPTLLWATCGKRSVYV</sequence>
<dbReference type="AlphaFoldDB" id="A0A951QQ11"/>